<evidence type="ECO:0000313" key="9">
    <source>
        <dbReference type="EMBL" id="QIB34600.1"/>
    </source>
</evidence>
<keyword evidence="5 7" id="KW-1133">Transmembrane helix</keyword>
<keyword evidence="10" id="KW-1185">Reference proteome</keyword>
<dbReference type="KEGG" id="apra:G3A50_13395"/>
<dbReference type="AlphaFoldDB" id="A0A6P1YNX6"/>
<evidence type="ECO:0000313" key="10">
    <source>
        <dbReference type="Proteomes" id="UP000464751"/>
    </source>
</evidence>
<proteinExistence type="inferred from homology"/>
<feature type="transmembrane region" description="Helical" evidence="7">
    <location>
        <begin position="103"/>
        <end position="125"/>
    </location>
</feature>
<dbReference type="EMBL" id="CP048630">
    <property type="protein sequence ID" value="QIB34600.1"/>
    <property type="molecule type" value="Genomic_DNA"/>
</dbReference>
<keyword evidence="3" id="KW-1003">Cell membrane</keyword>
<dbReference type="SUPFAM" id="SSF161098">
    <property type="entry name" value="MetI-like"/>
    <property type="match status" value="1"/>
</dbReference>
<evidence type="ECO:0000256" key="1">
    <source>
        <dbReference type="ARBA" id="ARBA00004651"/>
    </source>
</evidence>
<sequence>MNGPMFRYLRTRCLQSLIVICLIIVGSFFLLRLVPGDMVDIMAGQQGDMDATLMATLRARYGLDQPVLIQLYHYVGGIVQGDLGYSYRNSTSVLSLILQRLPATGLLVICSVFVAVFVGTLAGVVSARHAHRPLDIIVSMVVLLFYATPIFLSGLALMLIFSVKLKWLPLAGLTTPGVELGVWGTALDITRHMILPVVSLSLFYIAIYTRLARASMLQVLDQDYIRTAHAKGLSTTHVILGHALRNALLPVVTMVGLQVAELFGGAVLTETIFGLPGIGRLAYDAVFQRDYPLILGILIVCAFVTIFVNLAIDVVYTLLDPRVKIAR</sequence>
<evidence type="ECO:0000256" key="7">
    <source>
        <dbReference type="RuleBase" id="RU363032"/>
    </source>
</evidence>
<dbReference type="GO" id="GO:0005886">
    <property type="term" value="C:plasma membrane"/>
    <property type="evidence" value="ECO:0007669"/>
    <property type="project" value="UniProtKB-SubCell"/>
</dbReference>
<dbReference type="PANTHER" id="PTHR43163:SF9">
    <property type="entry name" value="ABC TRANSPORTER PERMEASE PROTEIN"/>
    <property type="match status" value="1"/>
</dbReference>
<keyword evidence="6 7" id="KW-0472">Membrane</keyword>
<dbReference type="Proteomes" id="UP000464751">
    <property type="component" value="Chromosome"/>
</dbReference>
<dbReference type="InterPro" id="IPR045621">
    <property type="entry name" value="BPD_transp_1_N"/>
</dbReference>
<evidence type="ECO:0000256" key="3">
    <source>
        <dbReference type="ARBA" id="ARBA00022475"/>
    </source>
</evidence>
<evidence type="ECO:0000256" key="6">
    <source>
        <dbReference type="ARBA" id="ARBA00023136"/>
    </source>
</evidence>
<feature type="transmembrane region" description="Helical" evidence="7">
    <location>
        <begin position="12"/>
        <end position="34"/>
    </location>
</feature>
<protein>
    <submittedName>
        <fullName evidence="9">ABC transporter permease</fullName>
    </submittedName>
</protein>
<feature type="domain" description="ABC transmembrane type-1" evidence="8">
    <location>
        <begin position="101"/>
        <end position="316"/>
    </location>
</feature>
<feature type="transmembrane region" description="Helical" evidence="7">
    <location>
        <begin position="189"/>
        <end position="208"/>
    </location>
</feature>
<comment type="subcellular location">
    <subcellularLocation>
        <location evidence="1 7">Cell membrane</location>
        <topology evidence="1 7">Multi-pass membrane protein</topology>
    </subcellularLocation>
</comment>
<name>A0A6P1YNX6_9HYPH</name>
<dbReference type="PROSITE" id="PS50928">
    <property type="entry name" value="ABC_TM1"/>
    <property type="match status" value="1"/>
</dbReference>
<dbReference type="InterPro" id="IPR035906">
    <property type="entry name" value="MetI-like_sf"/>
</dbReference>
<dbReference type="Pfam" id="PF19300">
    <property type="entry name" value="BPD_transp_1_N"/>
    <property type="match status" value="1"/>
</dbReference>
<dbReference type="Gene3D" id="1.10.3720.10">
    <property type="entry name" value="MetI-like"/>
    <property type="match status" value="1"/>
</dbReference>
<evidence type="ECO:0000259" key="8">
    <source>
        <dbReference type="PROSITE" id="PS50928"/>
    </source>
</evidence>
<dbReference type="InterPro" id="IPR000515">
    <property type="entry name" value="MetI-like"/>
</dbReference>
<organism evidence="9 10">
    <name type="scientific">Ancylobacter pratisalsi</name>
    <dbReference type="NCBI Taxonomy" id="1745854"/>
    <lineage>
        <taxon>Bacteria</taxon>
        <taxon>Pseudomonadati</taxon>
        <taxon>Pseudomonadota</taxon>
        <taxon>Alphaproteobacteria</taxon>
        <taxon>Hyphomicrobiales</taxon>
        <taxon>Xanthobacteraceae</taxon>
        <taxon>Ancylobacter</taxon>
    </lineage>
</organism>
<evidence type="ECO:0000256" key="2">
    <source>
        <dbReference type="ARBA" id="ARBA00022448"/>
    </source>
</evidence>
<dbReference type="PANTHER" id="PTHR43163">
    <property type="entry name" value="DIPEPTIDE TRANSPORT SYSTEM PERMEASE PROTEIN DPPB-RELATED"/>
    <property type="match status" value="1"/>
</dbReference>
<reference evidence="9 10" key="1">
    <citation type="submission" date="2020-02" db="EMBL/GenBank/DDBJ databases">
        <authorList>
            <person name="Li G."/>
        </authorList>
    </citation>
    <scope>NUCLEOTIDE SEQUENCE [LARGE SCALE GENOMIC DNA]</scope>
    <source>
        <strain evidence="9 10">DSM 102029</strain>
    </source>
</reference>
<keyword evidence="4 7" id="KW-0812">Transmembrane</keyword>
<dbReference type="Pfam" id="PF00528">
    <property type="entry name" value="BPD_transp_1"/>
    <property type="match status" value="1"/>
</dbReference>
<dbReference type="RefSeq" id="WP_163075743.1">
    <property type="nucleotide sequence ID" value="NZ_CP048630.1"/>
</dbReference>
<evidence type="ECO:0000256" key="4">
    <source>
        <dbReference type="ARBA" id="ARBA00022692"/>
    </source>
</evidence>
<keyword evidence="2 7" id="KW-0813">Transport</keyword>
<gene>
    <name evidence="9" type="ORF">G3A50_13395</name>
</gene>
<comment type="similarity">
    <text evidence="7">Belongs to the binding-protein-dependent transport system permease family.</text>
</comment>
<dbReference type="CDD" id="cd06261">
    <property type="entry name" value="TM_PBP2"/>
    <property type="match status" value="1"/>
</dbReference>
<accession>A0A6P1YNX6</accession>
<dbReference type="GO" id="GO:0055085">
    <property type="term" value="P:transmembrane transport"/>
    <property type="evidence" value="ECO:0007669"/>
    <property type="project" value="InterPro"/>
</dbReference>
<evidence type="ECO:0000256" key="5">
    <source>
        <dbReference type="ARBA" id="ARBA00022989"/>
    </source>
</evidence>
<feature type="transmembrane region" description="Helical" evidence="7">
    <location>
        <begin position="293"/>
        <end position="319"/>
    </location>
</feature>
<feature type="transmembrane region" description="Helical" evidence="7">
    <location>
        <begin position="137"/>
        <end position="161"/>
    </location>
</feature>